<dbReference type="AlphaFoldDB" id="A0A0R2K5H9"/>
<protein>
    <recommendedName>
        <fullName evidence="5">Bacterial Pleckstrin homology domain-containing protein</fullName>
    </recommendedName>
</protein>
<reference evidence="1 3" key="1">
    <citation type="journal article" date="2015" name="Genome Announc.">
        <title>Expanding the biotechnology potential of lactobacilli through comparative genomics of 213 strains and associated genera.</title>
        <authorList>
            <person name="Sun Z."/>
            <person name="Harris H.M."/>
            <person name="McCann A."/>
            <person name="Guo C."/>
            <person name="Argimon S."/>
            <person name="Zhang W."/>
            <person name="Yang X."/>
            <person name="Jeffery I.B."/>
            <person name="Cooney J.C."/>
            <person name="Kagawa T.F."/>
            <person name="Liu W."/>
            <person name="Song Y."/>
            <person name="Salvetti E."/>
            <person name="Wrobel A."/>
            <person name="Rasinkangas P."/>
            <person name="Parkhill J."/>
            <person name="Rea M.C."/>
            <person name="O'Sullivan O."/>
            <person name="Ritari J."/>
            <person name="Douillard F.P."/>
            <person name="Paul Ross R."/>
            <person name="Yang R."/>
            <person name="Briner A.E."/>
            <person name="Felis G.E."/>
            <person name="de Vos W.M."/>
            <person name="Barrangou R."/>
            <person name="Klaenhammer T.R."/>
            <person name="Caufield P.W."/>
            <person name="Cui Y."/>
            <person name="Zhang H."/>
            <person name="O'Toole P.W."/>
        </authorList>
    </citation>
    <scope>NUCLEOTIDE SEQUENCE [LARGE SCALE GENOMIC DNA]</scope>
    <source>
        <strain evidence="1 3">DSM 15353</strain>
    </source>
</reference>
<dbReference type="OrthoDB" id="530515at2"/>
<dbReference type="Proteomes" id="UP000190935">
    <property type="component" value="Chromosome I"/>
</dbReference>
<dbReference type="Proteomes" id="UP000051491">
    <property type="component" value="Unassembled WGS sequence"/>
</dbReference>
<evidence type="ECO:0000313" key="3">
    <source>
        <dbReference type="Proteomes" id="UP000051491"/>
    </source>
</evidence>
<dbReference type="PATRIC" id="fig|89059.3.peg.1847"/>
<proteinExistence type="predicted"/>
<name>A0A0R2K5H9_9LACO</name>
<dbReference type="RefSeq" id="WP_010495137.1">
    <property type="nucleotide sequence ID" value="NZ_DAIMTB010000129.1"/>
</dbReference>
<gene>
    <name evidence="1" type="ORF">IV43_GL001732</name>
    <name evidence="2" type="ORF">LAC1533_0261</name>
</gene>
<organism evidence="1 3">
    <name type="scientific">Ligilactobacillus acidipiscis</name>
    <dbReference type="NCBI Taxonomy" id="89059"/>
    <lineage>
        <taxon>Bacteria</taxon>
        <taxon>Bacillati</taxon>
        <taxon>Bacillota</taxon>
        <taxon>Bacilli</taxon>
        <taxon>Lactobacillales</taxon>
        <taxon>Lactobacillaceae</taxon>
        <taxon>Ligilactobacillus</taxon>
    </lineage>
</organism>
<dbReference type="EMBL" id="JQBK01000059">
    <property type="protein sequence ID" value="KRN81834.1"/>
    <property type="molecule type" value="Genomic_DNA"/>
</dbReference>
<accession>A0A0R2K5H9</accession>
<evidence type="ECO:0008006" key="5">
    <source>
        <dbReference type="Google" id="ProtNLM"/>
    </source>
</evidence>
<reference evidence="4" key="3">
    <citation type="submission" date="2016-11" db="EMBL/GenBank/DDBJ databases">
        <authorList>
            <person name="Papadimitriou K."/>
        </authorList>
    </citation>
    <scope>NUCLEOTIDE SEQUENCE [LARGE SCALE GENOMIC DNA]</scope>
    <source>
        <strain evidence="4">ACA-DC 1533</strain>
    </source>
</reference>
<reference evidence="2" key="2">
    <citation type="submission" date="2016-11" db="EMBL/GenBank/DDBJ databases">
        <authorList>
            <person name="Jaros S."/>
            <person name="Januszkiewicz K."/>
            <person name="Wedrychowicz H."/>
        </authorList>
    </citation>
    <scope>NUCLEOTIDE SEQUENCE [LARGE SCALE GENOMIC DNA]</scope>
    <source>
        <strain evidence="2">ACA-DC 1533</strain>
    </source>
</reference>
<dbReference type="KEGG" id="laca:LAC1533_0261"/>
<dbReference type="STRING" id="89059.LAC1533_0261"/>
<evidence type="ECO:0000313" key="1">
    <source>
        <dbReference type="EMBL" id="KRN81834.1"/>
    </source>
</evidence>
<evidence type="ECO:0000313" key="2">
    <source>
        <dbReference type="EMBL" id="SFV39681.1"/>
    </source>
</evidence>
<evidence type="ECO:0000313" key="4">
    <source>
        <dbReference type="Proteomes" id="UP000190935"/>
    </source>
</evidence>
<dbReference type="GeneID" id="95348360"/>
<sequence>MQNKLKIENNKLIVLPQGMSRFASLKRKIEVSLQNVVGASIDTGILNEHKGIKAPGTSIPGYWAGNFTKASEKSFFNIKRGRKPVVIQLKNEEFTRLVLGVEDPEDAVDWINNSIN</sequence>
<dbReference type="EMBL" id="LT630287">
    <property type="protein sequence ID" value="SFV39681.1"/>
    <property type="molecule type" value="Genomic_DNA"/>
</dbReference>